<keyword evidence="1" id="KW-0378">Hydrolase</keyword>
<gene>
    <name evidence="1" type="ORF">HRJ34_14955</name>
</gene>
<sequence>MIDWKTAQKRLGVTPDGVPGRLTYSALLRVVGATAKPEVIDELARACIVHLPAYQIDATPARLANFLGQGSNETGGFTVWEENLRYSAKRITQVWPSRFPTLASALPFAWDPSDPDREDIALANKVYGGRMGNELNGTDDDDGWDWRGSGFLMLTFRANYEAAEKRLGLGILQHPDLARLPAVSLLIACDFWRAGNVNAAIDRGDLKEARRITNGGAVGLDNVLALDAKLMRILG</sequence>
<evidence type="ECO:0000313" key="1">
    <source>
        <dbReference type="EMBL" id="QTH19673.1"/>
    </source>
</evidence>
<dbReference type="GO" id="GO:0016787">
    <property type="term" value="F:hydrolase activity"/>
    <property type="evidence" value="ECO:0007669"/>
    <property type="project" value="UniProtKB-KW"/>
</dbReference>
<reference evidence="1" key="2">
    <citation type="submission" date="2021-04" db="EMBL/GenBank/DDBJ databases">
        <title>Isolation and genomic analysis of the ibuprofen-degrading bacterium Sphingomonas strain MPO218.</title>
        <authorList>
            <person name="Aulestia M."/>
            <person name="Flores A."/>
            <person name="Mangas E.L."/>
            <person name="Perez-Pulido A.J."/>
            <person name="Santero E."/>
            <person name="Camacho E.M."/>
        </authorList>
    </citation>
    <scope>NUCLEOTIDE SEQUENCE</scope>
    <source>
        <strain evidence="1">MPO218</strain>
    </source>
</reference>
<dbReference type="Gene3D" id="1.10.530.10">
    <property type="match status" value="1"/>
</dbReference>
<dbReference type="Proteomes" id="UP000664914">
    <property type="component" value="Chromosome"/>
</dbReference>
<accession>A0A975CZ62</accession>
<name>A0A975CZ62_9SPHN</name>
<protein>
    <submittedName>
        <fullName evidence="1">Glycoside hydrolase family 19 protein</fullName>
    </submittedName>
</protein>
<evidence type="ECO:0000313" key="2">
    <source>
        <dbReference type="Proteomes" id="UP000664914"/>
    </source>
</evidence>
<dbReference type="RefSeq" id="WP_208631655.1">
    <property type="nucleotide sequence ID" value="NZ_CP059319.1"/>
</dbReference>
<dbReference type="AlphaFoldDB" id="A0A975CZ62"/>
<reference evidence="1" key="1">
    <citation type="submission" date="2020-07" db="EMBL/GenBank/DDBJ databases">
        <authorList>
            <person name="Camacho E."/>
        </authorList>
    </citation>
    <scope>NUCLEOTIDE SEQUENCE</scope>
    <source>
        <strain evidence="1">MPO218</strain>
    </source>
</reference>
<dbReference type="InterPro" id="IPR023346">
    <property type="entry name" value="Lysozyme-like_dom_sf"/>
</dbReference>
<dbReference type="SUPFAM" id="SSF53955">
    <property type="entry name" value="Lysozyme-like"/>
    <property type="match status" value="1"/>
</dbReference>
<organism evidence="1 2">
    <name type="scientific">Rhizorhabdus wittichii</name>
    <dbReference type="NCBI Taxonomy" id="160791"/>
    <lineage>
        <taxon>Bacteria</taxon>
        <taxon>Pseudomonadati</taxon>
        <taxon>Pseudomonadota</taxon>
        <taxon>Alphaproteobacteria</taxon>
        <taxon>Sphingomonadales</taxon>
        <taxon>Sphingomonadaceae</taxon>
        <taxon>Rhizorhabdus</taxon>
    </lineage>
</organism>
<proteinExistence type="predicted"/>
<dbReference type="EMBL" id="CP059319">
    <property type="protein sequence ID" value="QTH19673.1"/>
    <property type="molecule type" value="Genomic_DNA"/>
</dbReference>